<evidence type="ECO:0000313" key="1">
    <source>
        <dbReference type="EMBL" id="TQE95598.1"/>
    </source>
</evidence>
<evidence type="ECO:0000313" key="2">
    <source>
        <dbReference type="Proteomes" id="UP000317371"/>
    </source>
</evidence>
<dbReference type="AlphaFoldDB" id="A0A540VFR7"/>
<dbReference type="InParanoid" id="A0A540VFR7"/>
<gene>
    <name evidence="1" type="ORF">FKZ61_10735</name>
</gene>
<accession>A0A540VFR7</accession>
<proteinExistence type="predicted"/>
<comment type="caution">
    <text evidence="1">The sequence shown here is derived from an EMBL/GenBank/DDBJ whole genome shotgun (WGS) entry which is preliminary data.</text>
</comment>
<dbReference type="RefSeq" id="WP_141610133.1">
    <property type="nucleotide sequence ID" value="NZ_VIGC02000012.1"/>
</dbReference>
<dbReference type="OrthoDB" id="1029638at2"/>
<protein>
    <submittedName>
        <fullName evidence="1">Uncharacterized protein</fullName>
    </submittedName>
</protein>
<name>A0A540VFR7_9CHLR</name>
<organism evidence="1 2">
    <name type="scientific">Litorilinea aerophila</name>
    <dbReference type="NCBI Taxonomy" id="1204385"/>
    <lineage>
        <taxon>Bacteria</taxon>
        <taxon>Bacillati</taxon>
        <taxon>Chloroflexota</taxon>
        <taxon>Caldilineae</taxon>
        <taxon>Caldilineales</taxon>
        <taxon>Caldilineaceae</taxon>
        <taxon>Litorilinea</taxon>
    </lineage>
</organism>
<dbReference type="Proteomes" id="UP000317371">
    <property type="component" value="Unassembled WGS sequence"/>
</dbReference>
<dbReference type="EMBL" id="VIGC01000012">
    <property type="protein sequence ID" value="TQE95598.1"/>
    <property type="molecule type" value="Genomic_DNA"/>
</dbReference>
<reference evidence="1 2" key="1">
    <citation type="submission" date="2019-06" db="EMBL/GenBank/DDBJ databases">
        <title>Genome sequence of Litorilinea aerophila BAA-2444.</title>
        <authorList>
            <person name="Maclea K.S."/>
            <person name="Maurais E.G."/>
            <person name="Iannazzi L.C."/>
        </authorList>
    </citation>
    <scope>NUCLEOTIDE SEQUENCE [LARGE SCALE GENOMIC DNA]</scope>
    <source>
        <strain evidence="1 2">ATCC BAA-2444</strain>
    </source>
</reference>
<keyword evidence="2" id="KW-1185">Reference proteome</keyword>
<sequence length="866" mass="98714">MNDTLEIPVAHLERQLQDGFVHDWLVAGPQAIPVDLSRYRGPDFKRQIVRARYSAEMEIDHPPAEQASFELTDGQGGTEKLTWQAIRCRADHFVDLTGFYHTCHYLRAWAYTQVVTPASRQATLVLTTNGPADVWINGKHVHRQEHFHHQLPHSVRFSARLVEGCNEILVRFEEVAVRECPYAMAFQISDIPTDDLTVLLPTTLEPVARRQKLEAIMDAAYLDQDVYHREQKLVVRWPKDLKLADQITVRLQTPSGRIYAEGQPHVRAGFELNLGPVYQVPEGDYQILLMPHPEEYYVHGMRIQRRIPLRIANGVYSQTLYGTPESRRREALEDAARRNLNVFSEIAKMALGRWQQVKTNVILETVERINQRADCSDFYLVGLLGMMIRYMDDPNFPEDLVWPLADCVLNFKYWMDEPGDDAMCYWSENHQILFHTCEILAGQLYPDREFSNVNKPGSWHREKGERLALSWLHKRATGGFREWDSNTYFEEDVLALTHLADLAENDEVAELAAVVLDKLFFTMAVNSFRGVFGSTHGRTYAPFIKGGRLEPTSGLGRILWGLGTFNNHILGTVSLACAQGYELPPLIAAIALDRPEEMWNRERHAGTLEEAVDCATGSWEINKVTYKTPDYMLASAQDYQPGQYGYQQHIWQATLSPDAVVFVTHPPCLSEEGSHRPNAWHGNVVLPRVAQWKDVLIAVHKLPADDWLGFTHAYFPFAAFDDVRMEGGWAFARKDNGYLALTAAQGLQRVENEDSANHELRSYGLTNIWLCQMGRAAQDGSFDEFVAKVLATQPSFDGLNVWYRSLRGETLRFGWEGPLLVDGREQAITGFKHYDNPYCVADLPCELMEIRFADQAMRLNFAPPTS</sequence>